<dbReference type="Pfam" id="PF00675">
    <property type="entry name" value="Peptidase_M16"/>
    <property type="match status" value="1"/>
</dbReference>
<evidence type="ECO:0000256" key="1">
    <source>
        <dbReference type="ARBA" id="ARBA00007261"/>
    </source>
</evidence>
<dbReference type="SUPFAM" id="SSF63411">
    <property type="entry name" value="LuxS/MPP-like metallohydrolase"/>
    <property type="match status" value="2"/>
</dbReference>
<feature type="domain" description="Peptidase M16 C-terminal" evidence="9">
    <location>
        <begin position="203"/>
        <end position="379"/>
    </location>
</feature>
<dbReference type="InterPro" id="IPR007863">
    <property type="entry name" value="Peptidase_M16_C"/>
</dbReference>
<gene>
    <name evidence="10" type="ORF">AMPC_27280</name>
</gene>
<evidence type="ECO:0000256" key="3">
    <source>
        <dbReference type="ARBA" id="ARBA00022801"/>
    </source>
</evidence>
<comment type="similarity">
    <text evidence="1">Belongs to the peptidase M16 family.</text>
</comment>
<name>A0ABM7XCK7_9BACT</name>
<dbReference type="Pfam" id="PF05193">
    <property type="entry name" value="Peptidase_M16_C"/>
    <property type="match status" value="1"/>
</dbReference>
<proteinExistence type="inferred from homology"/>
<feature type="signal peptide" evidence="7">
    <location>
        <begin position="1"/>
        <end position="19"/>
    </location>
</feature>
<keyword evidence="7" id="KW-0732">Signal</keyword>
<dbReference type="EMBL" id="AP025592">
    <property type="protein sequence ID" value="BDG09615.1"/>
    <property type="molecule type" value="Genomic_DNA"/>
</dbReference>
<reference evidence="11" key="1">
    <citation type="journal article" date="2022" name="Int. J. Syst. Evol. Microbiol.">
        <title>Anaeromyxobacter oryzae sp. nov., Anaeromyxobacter diazotrophicus sp. nov. and Anaeromyxobacter paludicola sp. nov., isolated from paddy soils.</title>
        <authorList>
            <person name="Itoh H."/>
            <person name="Xu Z."/>
            <person name="Mise K."/>
            <person name="Masuda Y."/>
            <person name="Ushijima N."/>
            <person name="Hayakawa C."/>
            <person name="Shiratori Y."/>
            <person name="Senoo K."/>
        </authorList>
    </citation>
    <scope>NUCLEOTIDE SEQUENCE [LARGE SCALE GENOMIC DNA]</scope>
    <source>
        <strain evidence="11">Red630</strain>
    </source>
</reference>
<dbReference type="InterPro" id="IPR050626">
    <property type="entry name" value="Peptidase_M16"/>
</dbReference>
<organism evidence="10 11">
    <name type="scientific">Anaeromyxobacter paludicola</name>
    <dbReference type="NCBI Taxonomy" id="2918171"/>
    <lineage>
        <taxon>Bacteria</taxon>
        <taxon>Pseudomonadati</taxon>
        <taxon>Myxococcota</taxon>
        <taxon>Myxococcia</taxon>
        <taxon>Myxococcales</taxon>
        <taxon>Cystobacterineae</taxon>
        <taxon>Anaeromyxobacteraceae</taxon>
        <taxon>Anaeromyxobacter</taxon>
    </lineage>
</organism>
<keyword evidence="4" id="KW-0862">Zinc</keyword>
<keyword evidence="2" id="KW-0645">Protease</keyword>
<feature type="region of interest" description="Disordered" evidence="6">
    <location>
        <begin position="448"/>
        <end position="479"/>
    </location>
</feature>
<dbReference type="InterPro" id="IPR011249">
    <property type="entry name" value="Metalloenz_LuxS/M16"/>
</dbReference>
<feature type="domain" description="Peptidase M16 N-terminal" evidence="8">
    <location>
        <begin position="46"/>
        <end position="181"/>
    </location>
</feature>
<evidence type="ECO:0008006" key="12">
    <source>
        <dbReference type="Google" id="ProtNLM"/>
    </source>
</evidence>
<keyword evidence="11" id="KW-1185">Reference proteome</keyword>
<evidence type="ECO:0000256" key="5">
    <source>
        <dbReference type="ARBA" id="ARBA00023049"/>
    </source>
</evidence>
<keyword evidence="5" id="KW-0482">Metalloprotease</keyword>
<protein>
    <recommendedName>
        <fullName evidence="12">Insulinase family protein</fullName>
    </recommendedName>
</protein>
<dbReference type="RefSeq" id="WP_248341891.1">
    <property type="nucleotide sequence ID" value="NZ_AP025592.1"/>
</dbReference>
<feature type="chain" id="PRO_5046609237" description="Insulinase family protein" evidence="7">
    <location>
        <begin position="20"/>
        <end position="479"/>
    </location>
</feature>
<evidence type="ECO:0000259" key="9">
    <source>
        <dbReference type="Pfam" id="PF05193"/>
    </source>
</evidence>
<evidence type="ECO:0000256" key="4">
    <source>
        <dbReference type="ARBA" id="ARBA00022833"/>
    </source>
</evidence>
<evidence type="ECO:0000256" key="7">
    <source>
        <dbReference type="SAM" id="SignalP"/>
    </source>
</evidence>
<dbReference type="Gene3D" id="3.30.830.10">
    <property type="entry name" value="Metalloenzyme, LuxS/M16 peptidase-like"/>
    <property type="match status" value="2"/>
</dbReference>
<dbReference type="PANTHER" id="PTHR43690">
    <property type="entry name" value="NARDILYSIN"/>
    <property type="match status" value="1"/>
</dbReference>
<dbReference type="InterPro" id="IPR011765">
    <property type="entry name" value="Pept_M16_N"/>
</dbReference>
<accession>A0ABM7XCK7</accession>
<evidence type="ECO:0000313" key="10">
    <source>
        <dbReference type="EMBL" id="BDG09615.1"/>
    </source>
</evidence>
<evidence type="ECO:0000256" key="6">
    <source>
        <dbReference type="SAM" id="MobiDB-lite"/>
    </source>
</evidence>
<evidence type="ECO:0000256" key="2">
    <source>
        <dbReference type="ARBA" id="ARBA00022670"/>
    </source>
</evidence>
<sequence length="479" mass="52560">MTSPLVLLLGAALAATAPAASPPAAPSAPTPEIPFTTFKLSNGLNVILSEDHTAPVVGVDVLYDVGSKDERPGRTGFAHLFEHLMFQGSAHVEKGEGDRLIEAAGGSSNGGTRQDSTQYWEQVPKNALEQMLYLESDRMGFLLPTLDQAKLDNQRDVVRNERRQNYEMRPYGLAMKSLLENLWDPQFPYHWEPIGEHADLAAATLDDVKEFFQRYYGPNDATLAIAGDFDPRLARAMIEKWFGDIPAGPRVARTYPTPKPLTGEKRVTLQDNVQLPKLYIAWQSPRLFAEGDAALDLLGQVLADGKSARLVKRMVMDERIAQSVMAGQQSQTLAGTFMLVATPKPGQSLERLEQEIDEEIAKVAREAPTQGELDRARNKTESEAIFALEPVGGFSGRAAVLNSYWLHTGDPGYFGKDLARYRKLTPEDLRAAAATYLRKDARVVLTVTPKAKAPEAKPAPAKKPGPKGQTQSQKKKGSK</sequence>
<dbReference type="PANTHER" id="PTHR43690:SF35">
    <property type="entry name" value="NON-CATALYTIC MEMBER OF PEPTIDASE SUBFAMILY M16B-RELATED"/>
    <property type="match status" value="1"/>
</dbReference>
<keyword evidence="3" id="KW-0378">Hydrolase</keyword>
<dbReference type="Proteomes" id="UP001162734">
    <property type="component" value="Chromosome"/>
</dbReference>
<evidence type="ECO:0000259" key="8">
    <source>
        <dbReference type="Pfam" id="PF00675"/>
    </source>
</evidence>
<evidence type="ECO:0000313" key="11">
    <source>
        <dbReference type="Proteomes" id="UP001162734"/>
    </source>
</evidence>